<dbReference type="InterPro" id="IPR018163">
    <property type="entry name" value="Thr/Ala-tRNA-synth_IIc_edit"/>
</dbReference>
<accession>A0A7K1FMT9</accession>
<evidence type="ECO:0000313" key="4">
    <source>
        <dbReference type="Proteomes" id="UP000460221"/>
    </source>
</evidence>
<dbReference type="PANTHER" id="PTHR43462:SF1">
    <property type="entry name" value="ALANYL-TRNA EDITING PROTEIN AARSD1"/>
    <property type="match status" value="1"/>
</dbReference>
<keyword evidence="1" id="KW-0479">Metal-binding</keyword>
<dbReference type="InterPro" id="IPR051335">
    <property type="entry name" value="Alanyl-tRNA_Editing_Enzymes"/>
</dbReference>
<dbReference type="RefSeq" id="WP_154768550.1">
    <property type="nucleotide sequence ID" value="NZ_WLYK01000003.1"/>
</dbReference>
<dbReference type="GO" id="GO:0002161">
    <property type="term" value="F:aminoacyl-tRNA deacylase activity"/>
    <property type="evidence" value="ECO:0007669"/>
    <property type="project" value="UniProtKB-ARBA"/>
</dbReference>
<proteinExistence type="predicted"/>
<evidence type="ECO:0000313" key="3">
    <source>
        <dbReference type="EMBL" id="MTD14553.1"/>
    </source>
</evidence>
<dbReference type="GO" id="GO:0000166">
    <property type="term" value="F:nucleotide binding"/>
    <property type="evidence" value="ECO:0007669"/>
    <property type="project" value="InterPro"/>
</dbReference>
<keyword evidence="2" id="KW-0862">Zinc</keyword>
<organism evidence="3 4">
    <name type="scientific">Nakamurella alba</name>
    <dbReference type="NCBI Taxonomy" id="2665158"/>
    <lineage>
        <taxon>Bacteria</taxon>
        <taxon>Bacillati</taxon>
        <taxon>Actinomycetota</taxon>
        <taxon>Actinomycetes</taxon>
        <taxon>Nakamurellales</taxon>
        <taxon>Nakamurellaceae</taxon>
        <taxon>Nakamurella</taxon>
    </lineage>
</organism>
<dbReference type="SUPFAM" id="SSF55186">
    <property type="entry name" value="ThrRS/AlaRS common domain"/>
    <property type="match status" value="1"/>
</dbReference>
<gene>
    <name evidence="3" type="ORF">GIS00_11410</name>
</gene>
<evidence type="ECO:0000256" key="1">
    <source>
        <dbReference type="ARBA" id="ARBA00022723"/>
    </source>
</evidence>
<dbReference type="GO" id="GO:0046872">
    <property type="term" value="F:metal ion binding"/>
    <property type="evidence" value="ECO:0007669"/>
    <property type="project" value="UniProtKB-KW"/>
</dbReference>
<keyword evidence="3" id="KW-0378">Hydrolase</keyword>
<evidence type="ECO:0000256" key="2">
    <source>
        <dbReference type="ARBA" id="ARBA00022833"/>
    </source>
</evidence>
<name>A0A7K1FMT9_9ACTN</name>
<protein>
    <submittedName>
        <fullName evidence="3">Metal-dependent hydrolase</fullName>
    </submittedName>
</protein>
<keyword evidence="4" id="KW-1185">Reference proteome</keyword>
<sequence>MVPMPPAVTETIVEFPSGSTRSRATVLAVQPIGPDRVAVVTDRTCFHPVDPGWPDQGADRGVLVSDGVPWPVLDCVIGAEREGELFVGADVPVRRGAEGWTFVVVHLLAADREPPMVGAEVGLEVDETYRHALSAGHTACHLASLALNGALAGFWRKEVAVDGLGAPDFDRAAIVRSEIRPFGSEDVYRLGKSLRKSGFEAESAMLDLGAVQGAVNDTLRRWISGGGSVRVETEGPGFTARRTWVCELPEGTARILCGGTHLGDLGEYGEISVALDEAGQELRMTTTAVLAR</sequence>
<dbReference type="PANTHER" id="PTHR43462">
    <property type="entry name" value="ALANYL-TRNA EDITING PROTEIN"/>
    <property type="match status" value="1"/>
</dbReference>
<dbReference type="Gene3D" id="3.30.980.10">
    <property type="entry name" value="Threonyl-trna Synthetase, Chain A, domain 2"/>
    <property type="match status" value="1"/>
</dbReference>
<dbReference type="AlphaFoldDB" id="A0A7K1FMT9"/>
<dbReference type="EMBL" id="WLYK01000003">
    <property type="protein sequence ID" value="MTD14553.1"/>
    <property type="molecule type" value="Genomic_DNA"/>
</dbReference>
<reference evidence="3 4" key="1">
    <citation type="submission" date="2019-11" db="EMBL/GenBank/DDBJ databases">
        <authorList>
            <person name="Jiang L.-Q."/>
        </authorList>
    </citation>
    <scope>NUCLEOTIDE SEQUENCE [LARGE SCALE GENOMIC DNA]</scope>
    <source>
        <strain evidence="3 4">YIM 132087</strain>
    </source>
</reference>
<dbReference type="Proteomes" id="UP000460221">
    <property type="component" value="Unassembled WGS sequence"/>
</dbReference>
<comment type="caution">
    <text evidence="3">The sequence shown here is derived from an EMBL/GenBank/DDBJ whole genome shotgun (WGS) entry which is preliminary data.</text>
</comment>